<feature type="transmembrane region" description="Helical" evidence="9">
    <location>
        <begin position="420"/>
        <end position="439"/>
    </location>
</feature>
<feature type="region of interest" description="Disordered" evidence="8">
    <location>
        <begin position="483"/>
        <end position="507"/>
    </location>
</feature>
<dbReference type="GO" id="GO:0005886">
    <property type="term" value="C:plasma membrane"/>
    <property type="evidence" value="ECO:0007669"/>
    <property type="project" value="TreeGrafter"/>
</dbReference>
<dbReference type="PANTHER" id="PTHR48086">
    <property type="entry name" value="SODIUM/PROLINE SYMPORTER-RELATED"/>
    <property type="match status" value="1"/>
</dbReference>
<dbReference type="Gene3D" id="1.20.1730.10">
    <property type="entry name" value="Sodium/glucose cotransporter"/>
    <property type="match status" value="1"/>
</dbReference>
<evidence type="ECO:0000256" key="2">
    <source>
        <dbReference type="ARBA" id="ARBA00006434"/>
    </source>
</evidence>
<evidence type="ECO:0000313" key="11">
    <source>
        <dbReference type="Proteomes" id="UP000535437"/>
    </source>
</evidence>
<feature type="transmembrane region" description="Helical" evidence="9">
    <location>
        <begin position="308"/>
        <end position="333"/>
    </location>
</feature>
<evidence type="ECO:0000256" key="7">
    <source>
        <dbReference type="RuleBase" id="RU362091"/>
    </source>
</evidence>
<feature type="transmembrane region" description="Helical" evidence="9">
    <location>
        <begin position="259"/>
        <end position="283"/>
    </location>
</feature>
<reference evidence="10 11" key="1">
    <citation type="submission" date="2020-07" db="EMBL/GenBank/DDBJ databases">
        <title>Sequencing the genomes of 1000 actinobacteria strains.</title>
        <authorList>
            <person name="Klenk H.-P."/>
        </authorList>
    </citation>
    <scope>NUCLEOTIDE SEQUENCE [LARGE SCALE GENOMIC DNA]</scope>
    <source>
        <strain evidence="10 11">DSM 15475</strain>
    </source>
</reference>
<feature type="transmembrane region" description="Helical" evidence="9">
    <location>
        <begin position="217"/>
        <end position="238"/>
    </location>
</feature>
<dbReference type="Pfam" id="PF00474">
    <property type="entry name" value="SSF"/>
    <property type="match status" value="1"/>
</dbReference>
<comment type="subcellular location">
    <subcellularLocation>
        <location evidence="1">Membrane</location>
        <topology evidence="1">Multi-pass membrane protein</topology>
    </subcellularLocation>
</comment>
<comment type="caution">
    <text evidence="10">The sequence shown here is derived from an EMBL/GenBank/DDBJ whole genome shotgun (WGS) entry which is preliminary data.</text>
</comment>
<feature type="transmembrane region" description="Helical" evidence="9">
    <location>
        <begin position="445"/>
        <end position="464"/>
    </location>
</feature>
<dbReference type="PROSITE" id="PS50283">
    <property type="entry name" value="NA_SOLUT_SYMP_3"/>
    <property type="match status" value="1"/>
</dbReference>
<feature type="transmembrane region" description="Helical" evidence="9">
    <location>
        <begin position="72"/>
        <end position="95"/>
    </location>
</feature>
<feature type="transmembrane region" description="Helical" evidence="9">
    <location>
        <begin position="150"/>
        <end position="172"/>
    </location>
</feature>
<sequence>MVLDLVVIAVYTATILGVGYWGLRRSKSKSDYLVAGRRLGTFMYSSALSAIVLGGASTVGGIGLGYSFGLSGAWLVTAIGLGILVLSVFFTRHIVKLKVYTVIEMLDLRYGGVSGLIPGMVMFLYTFMLTVTSTLAYATIFHVLLGVPNWAGVLIGGTVVVTYSTMGGMWSITMTDVIQFVIKTLGILFLLAPVAVLHAGGFAQIHERLGDSFFSPVSIGGATIVTYVLTYTLGLLIGQDIWQRVFTARTPRISVIGGTITGVYCIIYAVAGAIIGMAARAVWPDLANPDEAFATIVQEALPTGVRGFVLAAALAALMSTASGALIACSTVLTTDLIPPLRRMVGQGSGKTPPAAAGHPEEESVRGYRLATLVLGAAVVIVASLVTTVIGALVIAYNILVGGLFVAILGGLVWRRGTRHGALWSMAVGTVAVIGTMIATDILATAPIYVGLGSSLVVYVVVSLLTPPTPEDVLAEWDRRLRRSSTASVSDTPLPPRQHSVSKDGSDL</sequence>
<dbReference type="InterPro" id="IPR001734">
    <property type="entry name" value="Na/solute_symporter"/>
</dbReference>
<evidence type="ECO:0000256" key="8">
    <source>
        <dbReference type="SAM" id="MobiDB-lite"/>
    </source>
</evidence>
<dbReference type="InterPro" id="IPR050277">
    <property type="entry name" value="Sodium:Solute_Symporter"/>
</dbReference>
<keyword evidence="5 9" id="KW-1133">Transmembrane helix</keyword>
<evidence type="ECO:0000256" key="6">
    <source>
        <dbReference type="ARBA" id="ARBA00023136"/>
    </source>
</evidence>
<dbReference type="RefSeq" id="WP_179541708.1">
    <property type="nucleotide sequence ID" value="NZ_BAAALL010000006.1"/>
</dbReference>
<evidence type="ECO:0000313" key="10">
    <source>
        <dbReference type="EMBL" id="NYJ78359.1"/>
    </source>
</evidence>
<feature type="transmembrane region" description="Helical" evidence="9">
    <location>
        <begin position="44"/>
        <end position="66"/>
    </location>
</feature>
<feature type="transmembrane region" description="Helical" evidence="9">
    <location>
        <begin position="184"/>
        <end position="205"/>
    </location>
</feature>
<keyword evidence="6 9" id="KW-0472">Membrane</keyword>
<evidence type="ECO:0000256" key="3">
    <source>
        <dbReference type="ARBA" id="ARBA00022448"/>
    </source>
</evidence>
<dbReference type="Proteomes" id="UP000535437">
    <property type="component" value="Unassembled WGS sequence"/>
</dbReference>
<comment type="similarity">
    <text evidence="2 7">Belongs to the sodium:solute symporter (SSF) (TC 2.A.21) family.</text>
</comment>
<keyword evidence="4 9" id="KW-0812">Transmembrane</keyword>
<dbReference type="InterPro" id="IPR038377">
    <property type="entry name" value="Na/Glc_symporter_sf"/>
</dbReference>
<dbReference type="AlphaFoldDB" id="A0A7Z0GLS9"/>
<dbReference type="CDD" id="cd11479">
    <property type="entry name" value="SLC5sbd_u3"/>
    <property type="match status" value="1"/>
</dbReference>
<keyword evidence="3" id="KW-0813">Transport</keyword>
<evidence type="ECO:0000256" key="9">
    <source>
        <dbReference type="SAM" id="Phobius"/>
    </source>
</evidence>
<accession>A0A7Z0GLS9</accession>
<protein>
    <submittedName>
        <fullName evidence="10">SSS family solute:Na+ symporter</fullName>
    </submittedName>
</protein>
<name>A0A7Z0GLS9_9MICC</name>
<feature type="transmembrane region" description="Helical" evidence="9">
    <location>
        <begin position="394"/>
        <end position="413"/>
    </location>
</feature>
<feature type="transmembrane region" description="Helical" evidence="9">
    <location>
        <begin position="369"/>
        <end position="388"/>
    </location>
</feature>
<feature type="transmembrane region" description="Helical" evidence="9">
    <location>
        <begin position="6"/>
        <end position="23"/>
    </location>
</feature>
<dbReference type="PANTHER" id="PTHR48086:SF7">
    <property type="entry name" value="SODIUM-SOLUTE SYMPORTER-RELATED"/>
    <property type="match status" value="1"/>
</dbReference>
<evidence type="ECO:0000256" key="5">
    <source>
        <dbReference type="ARBA" id="ARBA00022989"/>
    </source>
</evidence>
<gene>
    <name evidence="10" type="ORF">HNR09_001770</name>
</gene>
<organism evidence="10 11">
    <name type="scientific">Nesterenkonia xinjiangensis</name>
    <dbReference type="NCBI Taxonomy" id="225327"/>
    <lineage>
        <taxon>Bacteria</taxon>
        <taxon>Bacillati</taxon>
        <taxon>Actinomycetota</taxon>
        <taxon>Actinomycetes</taxon>
        <taxon>Micrococcales</taxon>
        <taxon>Micrococcaceae</taxon>
        <taxon>Nesterenkonia</taxon>
    </lineage>
</organism>
<feature type="transmembrane region" description="Helical" evidence="9">
    <location>
        <begin position="116"/>
        <end position="144"/>
    </location>
</feature>
<keyword evidence="11" id="KW-1185">Reference proteome</keyword>
<evidence type="ECO:0000256" key="4">
    <source>
        <dbReference type="ARBA" id="ARBA00022692"/>
    </source>
</evidence>
<evidence type="ECO:0000256" key="1">
    <source>
        <dbReference type="ARBA" id="ARBA00004141"/>
    </source>
</evidence>
<dbReference type="GO" id="GO:0022857">
    <property type="term" value="F:transmembrane transporter activity"/>
    <property type="evidence" value="ECO:0007669"/>
    <property type="project" value="InterPro"/>
</dbReference>
<proteinExistence type="inferred from homology"/>
<dbReference type="EMBL" id="JACCFY010000001">
    <property type="protein sequence ID" value="NYJ78359.1"/>
    <property type="molecule type" value="Genomic_DNA"/>
</dbReference>